<dbReference type="InterPro" id="IPR046171">
    <property type="entry name" value="DUF6173"/>
</dbReference>
<dbReference type="RefSeq" id="WP_160021218.1">
    <property type="nucleotide sequence ID" value="NZ_VZIZ01000007.1"/>
</dbReference>
<accession>A0A6N7C100</accession>
<gene>
    <name evidence="1" type="ORF">FQV37_2569</name>
</gene>
<reference evidence="1 2" key="1">
    <citation type="submission" date="2019-09" db="EMBL/GenBank/DDBJ databases">
        <title>Draft genome sequence of Psychrobacter nivimaris LAMA 639, in search for biotechnological relevant genes.</title>
        <authorList>
            <person name="Lima A.O.S."/>
            <person name="Staloch B.E.K."/>
            <person name="Freitas R.C."/>
            <person name="Niero H."/>
            <person name="Silva M.A.C."/>
        </authorList>
    </citation>
    <scope>NUCLEOTIDE SEQUENCE [LARGE SCALE GENOMIC DNA]</scope>
    <source>
        <strain evidence="1 2">LAMA 639</strain>
    </source>
</reference>
<dbReference type="EMBL" id="VZIZ01000007">
    <property type="protein sequence ID" value="KAF0569544.1"/>
    <property type="molecule type" value="Genomic_DNA"/>
</dbReference>
<comment type="caution">
    <text evidence="1">The sequence shown here is derived from an EMBL/GenBank/DDBJ whole genome shotgun (WGS) entry which is preliminary data.</text>
</comment>
<evidence type="ECO:0000313" key="1">
    <source>
        <dbReference type="EMBL" id="KAF0569544.1"/>
    </source>
</evidence>
<dbReference type="Pfam" id="PF19670">
    <property type="entry name" value="DUF6173"/>
    <property type="match status" value="1"/>
</dbReference>
<evidence type="ECO:0000313" key="2">
    <source>
        <dbReference type="Proteomes" id="UP000471465"/>
    </source>
</evidence>
<protein>
    <submittedName>
        <fullName evidence="1">Uncharacterized protein</fullName>
    </submittedName>
</protein>
<organism evidence="1 2">
    <name type="scientific">Psychrobacter nivimaris</name>
    <dbReference type="NCBI Taxonomy" id="281738"/>
    <lineage>
        <taxon>Bacteria</taxon>
        <taxon>Pseudomonadati</taxon>
        <taxon>Pseudomonadota</taxon>
        <taxon>Gammaproteobacteria</taxon>
        <taxon>Moraxellales</taxon>
        <taxon>Moraxellaceae</taxon>
        <taxon>Psychrobacter</taxon>
    </lineage>
</organism>
<name>A0A6N7C100_9GAMM</name>
<dbReference type="AlphaFoldDB" id="A0A6N7C100"/>
<dbReference type="Proteomes" id="UP000471465">
    <property type="component" value="Unassembled WGS sequence"/>
</dbReference>
<keyword evidence="2" id="KW-1185">Reference proteome</keyword>
<proteinExistence type="predicted"/>
<sequence length="130" mass="14965">MSNYSYGTGPSHDQRMMSILREQRETTERHRNPVIQIRETLERQVRDFESNLDEEQEVMIMAASFGSSVTFYVDSIEFGQPSMIIFHGTTIDGGTTRLIQHCNQLSFLLQAVPKQDPDEKRTPIGFIHSE</sequence>